<name>A0A178I2E5_9HYPH</name>
<dbReference type="SUPFAM" id="SSF46689">
    <property type="entry name" value="Homeodomain-like"/>
    <property type="match status" value="1"/>
</dbReference>
<dbReference type="AlphaFoldDB" id="A0A178I2E5"/>
<evidence type="ECO:0000256" key="3">
    <source>
        <dbReference type="ARBA" id="ARBA00023163"/>
    </source>
</evidence>
<feature type="domain" description="HTH araC/xylS-type" evidence="4">
    <location>
        <begin position="250"/>
        <end position="348"/>
    </location>
</feature>
<dbReference type="Pfam" id="PF12625">
    <property type="entry name" value="Arabinose_bd"/>
    <property type="match status" value="1"/>
</dbReference>
<dbReference type="InterPro" id="IPR018062">
    <property type="entry name" value="HTH_AraC-typ_CS"/>
</dbReference>
<dbReference type="GO" id="GO:0003700">
    <property type="term" value="F:DNA-binding transcription factor activity"/>
    <property type="evidence" value="ECO:0007669"/>
    <property type="project" value="InterPro"/>
</dbReference>
<keyword evidence="3" id="KW-0804">Transcription</keyword>
<evidence type="ECO:0000313" key="5">
    <source>
        <dbReference type="EMBL" id="OAM79057.1"/>
    </source>
</evidence>
<sequence>MLGEVVATHHGSSSIRAFFLEPALAELRRLRHPVQNKLKQFGLTLSDIRSPYAWVPLRCHTELLEAAARLTRNEYLGFEIGRRFDEQSLGPFSTLLANARTLREVFELYRSFQSVWQANTSFVTERHSDVTHYLYLIDDPNIWPRRQDTEFTIAALVTLGRHLGWPKWCPEAVEFEHALPTDTRPLRAFFNAPVFANRDANRMIVSNSDLDRPLPRASEGHEEGTKVLERHLRDLMSIDQVTNQTHTLVDAIVAIINRRMGRAHLDIGTVALELGTSERSLRRHLEQAGKSFRDLVQEQRLLRAKSLLSTGRTSVSDAAARLGYADAAAFCRAFREWTGISPMRYARQRKS</sequence>
<dbReference type="InterPro" id="IPR018060">
    <property type="entry name" value="HTH_AraC"/>
</dbReference>
<dbReference type="PROSITE" id="PS00041">
    <property type="entry name" value="HTH_ARAC_FAMILY_1"/>
    <property type="match status" value="1"/>
</dbReference>
<dbReference type="GO" id="GO:0005829">
    <property type="term" value="C:cytosol"/>
    <property type="evidence" value="ECO:0007669"/>
    <property type="project" value="TreeGrafter"/>
</dbReference>
<organism evidence="5 6">
    <name type="scientific">Devosia elaeis</name>
    <dbReference type="NCBI Taxonomy" id="1770058"/>
    <lineage>
        <taxon>Bacteria</taxon>
        <taxon>Pseudomonadati</taxon>
        <taxon>Pseudomonadota</taxon>
        <taxon>Alphaproteobacteria</taxon>
        <taxon>Hyphomicrobiales</taxon>
        <taxon>Devosiaceae</taxon>
        <taxon>Devosia</taxon>
    </lineage>
</organism>
<evidence type="ECO:0000256" key="1">
    <source>
        <dbReference type="ARBA" id="ARBA00023015"/>
    </source>
</evidence>
<dbReference type="EMBL" id="LVVY01000065">
    <property type="protein sequence ID" value="OAM79057.1"/>
    <property type="molecule type" value="Genomic_DNA"/>
</dbReference>
<dbReference type="PROSITE" id="PS01124">
    <property type="entry name" value="HTH_ARAC_FAMILY_2"/>
    <property type="match status" value="1"/>
</dbReference>
<evidence type="ECO:0000256" key="2">
    <source>
        <dbReference type="ARBA" id="ARBA00023125"/>
    </source>
</evidence>
<reference evidence="5 6" key="1">
    <citation type="submission" date="2016-03" db="EMBL/GenBank/DDBJ databases">
        <title>Genome sequencing of Devosia sp. S37.</title>
        <authorList>
            <person name="Mohd Nor M."/>
        </authorList>
    </citation>
    <scope>NUCLEOTIDE SEQUENCE [LARGE SCALE GENOMIC DNA]</scope>
    <source>
        <strain evidence="5 6">S37</strain>
    </source>
</reference>
<dbReference type="Gene3D" id="1.10.10.60">
    <property type="entry name" value="Homeodomain-like"/>
    <property type="match status" value="1"/>
</dbReference>
<keyword evidence="6" id="KW-1185">Reference proteome</keyword>
<accession>A0A178I2E5</accession>
<proteinExistence type="predicted"/>
<dbReference type="GO" id="GO:0000976">
    <property type="term" value="F:transcription cis-regulatory region binding"/>
    <property type="evidence" value="ECO:0007669"/>
    <property type="project" value="TreeGrafter"/>
</dbReference>
<evidence type="ECO:0000313" key="6">
    <source>
        <dbReference type="Proteomes" id="UP000078389"/>
    </source>
</evidence>
<dbReference type="OrthoDB" id="9805730at2"/>
<dbReference type="InterPro" id="IPR009057">
    <property type="entry name" value="Homeodomain-like_sf"/>
</dbReference>
<dbReference type="PANTHER" id="PTHR47894:SF1">
    <property type="entry name" value="HTH-TYPE TRANSCRIPTIONAL REGULATOR VQSM"/>
    <property type="match status" value="1"/>
</dbReference>
<evidence type="ECO:0000259" key="4">
    <source>
        <dbReference type="PROSITE" id="PS01124"/>
    </source>
</evidence>
<dbReference type="InterPro" id="IPR032687">
    <property type="entry name" value="AraC-type_N"/>
</dbReference>
<comment type="caution">
    <text evidence="5">The sequence shown here is derived from an EMBL/GenBank/DDBJ whole genome shotgun (WGS) entry which is preliminary data.</text>
</comment>
<dbReference type="STRING" id="1770058.A3840_04370"/>
<dbReference type="Proteomes" id="UP000078389">
    <property type="component" value="Unassembled WGS sequence"/>
</dbReference>
<protein>
    <recommendedName>
        <fullName evidence="4">HTH araC/xylS-type domain-containing protein</fullName>
    </recommendedName>
</protein>
<gene>
    <name evidence="5" type="ORF">A3840_04370</name>
</gene>
<dbReference type="Pfam" id="PF12833">
    <property type="entry name" value="HTH_18"/>
    <property type="match status" value="1"/>
</dbReference>
<dbReference type="RefSeq" id="WP_067452451.1">
    <property type="nucleotide sequence ID" value="NZ_LVVY01000065.1"/>
</dbReference>
<dbReference type="PANTHER" id="PTHR47894">
    <property type="entry name" value="HTH-TYPE TRANSCRIPTIONAL REGULATOR GADX"/>
    <property type="match status" value="1"/>
</dbReference>
<keyword evidence="2" id="KW-0238">DNA-binding</keyword>
<keyword evidence="1" id="KW-0805">Transcription regulation</keyword>
<dbReference type="SMART" id="SM00342">
    <property type="entry name" value="HTH_ARAC"/>
    <property type="match status" value="1"/>
</dbReference>